<dbReference type="RefSeq" id="WP_015232954.1">
    <property type="nucleotide sequence ID" value="NC_019791.1"/>
</dbReference>
<feature type="transmembrane region" description="Helical" evidence="1">
    <location>
        <begin position="90"/>
        <end position="110"/>
    </location>
</feature>
<evidence type="ECO:0000313" key="2">
    <source>
        <dbReference type="EMBL" id="AFZ71057.1"/>
    </source>
</evidence>
<dbReference type="InParanoid" id="L0AD42"/>
<keyword evidence="1" id="KW-0812">Transmembrane</keyword>
<gene>
    <name evidence="2" type="ordered locus">Calag_1348</name>
</gene>
<feature type="transmembrane region" description="Helical" evidence="1">
    <location>
        <begin position="208"/>
        <end position="228"/>
    </location>
</feature>
<keyword evidence="1" id="KW-0472">Membrane</keyword>
<feature type="transmembrane region" description="Helical" evidence="1">
    <location>
        <begin position="181"/>
        <end position="201"/>
    </location>
</feature>
<feature type="transmembrane region" description="Helical" evidence="1">
    <location>
        <begin position="12"/>
        <end position="33"/>
    </location>
</feature>
<evidence type="ECO:0000256" key="1">
    <source>
        <dbReference type="SAM" id="Phobius"/>
    </source>
</evidence>
<evidence type="ECO:0000313" key="3">
    <source>
        <dbReference type="Proteomes" id="UP000010469"/>
    </source>
</evidence>
<feature type="transmembrane region" description="Helical" evidence="1">
    <location>
        <begin position="147"/>
        <end position="169"/>
    </location>
</feature>
<feature type="transmembrane region" description="Helical" evidence="1">
    <location>
        <begin position="299"/>
        <end position="315"/>
    </location>
</feature>
<accession>L0AD42</accession>
<name>L0AD42_CALLD</name>
<dbReference type="AlphaFoldDB" id="L0AD42"/>
<organism evidence="2 3">
    <name type="scientific">Caldisphaera lagunensis (strain DSM 15908 / JCM 11604 / ANMR 0165 / IC-154)</name>
    <dbReference type="NCBI Taxonomy" id="1056495"/>
    <lineage>
        <taxon>Archaea</taxon>
        <taxon>Thermoproteota</taxon>
        <taxon>Thermoprotei</taxon>
        <taxon>Acidilobales</taxon>
        <taxon>Caldisphaeraceae</taxon>
        <taxon>Caldisphaera</taxon>
    </lineage>
</organism>
<keyword evidence="3" id="KW-1185">Reference proteome</keyword>
<proteinExistence type="predicted"/>
<feature type="transmembrane region" description="Helical" evidence="1">
    <location>
        <begin position="53"/>
        <end position="78"/>
    </location>
</feature>
<sequence>MKSFQNKHINIDIFIFSLIIASYFIQFISIQFFVRLEPYFMGAFTLPSIVNIIISKLALISRYLIELLGIVGSIYFIFNKNKIISILSMLYFILMIIPFIVISYSQNIYINYVTNPFGLTLISMSSLIPSLAILLDYKKNKNYFSTLATKLIFGISMLLSSLFFILNYTSSFTFLYPPIELYPISLIFFSLGFIIFTYMALKKSNKYAIIASAIISLLLIIPLIYYSFTNTLFKFVFNMSMQTALGIAVPLPYFSFLYFIILFIFLIGLFNIKKNYHMFFASIALIGIFTSAYLISDTMYMFLIYLFTMIFIISFEKI</sequence>
<dbReference type="Proteomes" id="UP000010469">
    <property type="component" value="Chromosome"/>
</dbReference>
<dbReference type="EMBL" id="CP003378">
    <property type="protein sequence ID" value="AFZ71057.1"/>
    <property type="molecule type" value="Genomic_DNA"/>
</dbReference>
<protein>
    <submittedName>
        <fullName evidence="2">Uncharacterized protein</fullName>
    </submittedName>
</protein>
<reference evidence="3" key="1">
    <citation type="submission" date="2012-03" db="EMBL/GenBank/DDBJ databases">
        <title>Complete genome of Caldisphaera lagunensis DSM 15908.</title>
        <authorList>
            <person name="Lucas S."/>
            <person name="Copeland A."/>
            <person name="Lapidus A."/>
            <person name="Glavina del Rio T."/>
            <person name="Dalin E."/>
            <person name="Tice H."/>
            <person name="Bruce D."/>
            <person name="Goodwin L."/>
            <person name="Pitluck S."/>
            <person name="Peters L."/>
            <person name="Mikhailova N."/>
            <person name="Teshima H."/>
            <person name="Kyrpides N."/>
            <person name="Mavromatis K."/>
            <person name="Ivanova N."/>
            <person name="Brettin T."/>
            <person name="Detter J.C."/>
            <person name="Han C."/>
            <person name="Larimer F."/>
            <person name="Land M."/>
            <person name="Hauser L."/>
            <person name="Markowitz V."/>
            <person name="Cheng J.-F."/>
            <person name="Hugenholtz P."/>
            <person name="Woyke T."/>
            <person name="Wu D."/>
            <person name="Spring S."/>
            <person name="Schroeder M."/>
            <person name="Brambilla E."/>
            <person name="Klenk H.-P."/>
            <person name="Eisen J.A."/>
        </authorList>
    </citation>
    <scope>NUCLEOTIDE SEQUENCE [LARGE SCALE GENOMIC DNA]</scope>
    <source>
        <strain evidence="3">DSM 15908 / JCM 11604 / IC-154</strain>
    </source>
</reference>
<feature type="transmembrane region" description="Helical" evidence="1">
    <location>
        <begin position="116"/>
        <end position="135"/>
    </location>
</feature>
<dbReference type="STRING" id="1056495.Calag_1348"/>
<dbReference type="KEGG" id="clg:Calag_1348"/>
<dbReference type="HOGENOM" id="CLU_873200_0_0_2"/>
<feature type="transmembrane region" description="Helical" evidence="1">
    <location>
        <begin position="248"/>
        <end position="269"/>
    </location>
</feature>
<dbReference type="GeneID" id="14212608"/>
<feature type="transmembrane region" description="Helical" evidence="1">
    <location>
        <begin position="276"/>
        <end position="293"/>
    </location>
</feature>
<keyword evidence="1" id="KW-1133">Transmembrane helix</keyword>